<protein>
    <submittedName>
        <fullName evidence="1">Uncharacterized protein</fullName>
    </submittedName>
</protein>
<name>A0A9Q0T640_9ROSI</name>
<evidence type="ECO:0000313" key="1">
    <source>
        <dbReference type="EMBL" id="KAJ6701955.1"/>
    </source>
</evidence>
<dbReference type="AlphaFoldDB" id="A0A9Q0T640"/>
<accession>A0A9Q0T640</accession>
<reference evidence="1" key="1">
    <citation type="submission" date="2022-11" db="EMBL/GenBank/DDBJ databases">
        <authorList>
            <person name="Hyden B.L."/>
            <person name="Feng K."/>
            <person name="Yates T."/>
            <person name="Jawdy S."/>
            <person name="Smart L.B."/>
            <person name="Muchero W."/>
        </authorList>
    </citation>
    <scope>NUCLEOTIDE SEQUENCE</scope>
    <source>
        <tissue evidence="1">Shoot tip</tissue>
    </source>
</reference>
<evidence type="ECO:0000313" key="2">
    <source>
        <dbReference type="Proteomes" id="UP001151752"/>
    </source>
</evidence>
<dbReference type="EMBL" id="JAPFFM010000016">
    <property type="protein sequence ID" value="KAJ6701955.1"/>
    <property type="molecule type" value="Genomic_DNA"/>
</dbReference>
<sequence>MRFWVSEVWPIRFVVDFVPWVEKGKRDKCSTSTPSPTDLLLLGFYRFGAGFTICLYRWSREGGEEVDDDTNGRAMHSLDGDAVTLCSHDLSASKS</sequence>
<organism evidence="1 2">
    <name type="scientific">Salix koriyanagi</name>
    <dbReference type="NCBI Taxonomy" id="2511006"/>
    <lineage>
        <taxon>Eukaryota</taxon>
        <taxon>Viridiplantae</taxon>
        <taxon>Streptophyta</taxon>
        <taxon>Embryophyta</taxon>
        <taxon>Tracheophyta</taxon>
        <taxon>Spermatophyta</taxon>
        <taxon>Magnoliopsida</taxon>
        <taxon>eudicotyledons</taxon>
        <taxon>Gunneridae</taxon>
        <taxon>Pentapetalae</taxon>
        <taxon>rosids</taxon>
        <taxon>fabids</taxon>
        <taxon>Malpighiales</taxon>
        <taxon>Salicaceae</taxon>
        <taxon>Saliceae</taxon>
        <taxon>Salix</taxon>
    </lineage>
</organism>
<proteinExistence type="predicted"/>
<keyword evidence="2" id="KW-1185">Reference proteome</keyword>
<gene>
    <name evidence="1" type="ORF">OIU74_013173</name>
</gene>
<reference evidence="1" key="2">
    <citation type="journal article" date="2023" name="Int. J. Mol. Sci.">
        <title>De Novo Assembly and Annotation of 11 Diverse Shrub Willow (Salix) Genomes Reveals Novel Gene Organization in Sex-Linked Regions.</title>
        <authorList>
            <person name="Hyden B."/>
            <person name="Feng K."/>
            <person name="Yates T.B."/>
            <person name="Jawdy S."/>
            <person name="Cereghino C."/>
            <person name="Smart L.B."/>
            <person name="Muchero W."/>
        </authorList>
    </citation>
    <scope>NUCLEOTIDE SEQUENCE</scope>
    <source>
        <tissue evidence="1">Shoot tip</tissue>
    </source>
</reference>
<dbReference type="Proteomes" id="UP001151752">
    <property type="component" value="Chromosome 1"/>
</dbReference>
<comment type="caution">
    <text evidence="1">The sequence shown here is derived from an EMBL/GenBank/DDBJ whole genome shotgun (WGS) entry which is preliminary data.</text>
</comment>